<feature type="compositionally biased region" description="Low complexity" evidence="4">
    <location>
        <begin position="606"/>
        <end position="621"/>
    </location>
</feature>
<keyword evidence="5" id="KW-1185">Reference proteome</keyword>
<dbReference type="GO" id="GO:0005737">
    <property type="term" value="C:cytoplasm"/>
    <property type="evidence" value="ECO:0007669"/>
    <property type="project" value="TreeGrafter"/>
</dbReference>
<feature type="repeat" description="WD" evidence="3">
    <location>
        <begin position="131"/>
        <end position="166"/>
    </location>
</feature>
<dbReference type="PROSITE" id="PS00678">
    <property type="entry name" value="WD_REPEATS_1"/>
    <property type="match status" value="1"/>
</dbReference>
<feature type="compositionally biased region" description="Basic and acidic residues" evidence="4">
    <location>
        <begin position="867"/>
        <end position="876"/>
    </location>
</feature>
<dbReference type="Gene3D" id="2.130.10.10">
    <property type="entry name" value="YVTN repeat-like/Quinoprotein amine dehydrogenase"/>
    <property type="match status" value="3"/>
</dbReference>
<dbReference type="InterPro" id="IPR015943">
    <property type="entry name" value="WD40/YVTN_repeat-like_dom_sf"/>
</dbReference>
<dbReference type="KEGG" id="pmrn:116953886"/>
<dbReference type="Pfam" id="PF00400">
    <property type="entry name" value="WD40"/>
    <property type="match status" value="4"/>
</dbReference>
<feature type="compositionally biased region" description="Low complexity" evidence="4">
    <location>
        <begin position="763"/>
        <end position="775"/>
    </location>
</feature>
<feature type="repeat" description="WD" evidence="3">
    <location>
        <begin position="42"/>
        <end position="77"/>
    </location>
</feature>
<evidence type="ECO:0000256" key="3">
    <source>
        <dbReference type="PROSITE-ProRule" id="PRU00221"/>
    </source>
</evidence>
<feature type="compositionally biased region" description="Basic and acidic residues" evidence="4">
    <location>
        <begin position="557"/>
        <end position="582"/>
    </location>
</feature>
<feature type="compositionally biased region" description="Low complexity" evidence="4">
    <location>
        <begin position="795"/>
        <end position="843"/>
    </location>
</feature>
<dbReference type="PROSITE" id="PS50294">
    <property type="entry name" value="WD_REPEATS_REGION"/>
    <property type="match status" value="2"/>
</dbReference>
<evidence type="ECO:0000256" key="1">
    <source>
        <dbReference type="ARBA" id="ARBA00022574"/>
    </source>
</evidence>
<dbReference type="SMART" id="SM00320">
    <property type="entry name" value="WD40"/>
    <property type="match status" value="6"/>
</dbReference>
<feature type="compositionally biased region" description="Basic residues" evidence="4">
    <location>
        <begin position="583"/>
        <end position="601"/>
    </location>
</feature>
<feature type="compositionally biased region" description="Polar residues" evidence="4">
    <location>
        <begin position="729"/>
        <end position="738"/>
    </location>
</feature>
<dbReference type="CTD" id="8816"/>
<dbReference type="GO" id="GO:0045717">
    <property type="term" value="P:negative regulation of fatty acid biosynthetic process"/>
    <property type="evidence" value="ECO:0007669"/>
    <property type="project" value="TreeGrafter"/>
</dbReference>
<evidence type="ECO:0000313" key="6">
    <source>
        <dbReference type="RefSeq" id="XP_032830064.1"/>
    </source>
</evidence>
<feature type="compositionally biased region" description="Gly residues" evidence="4">
    <location>
        <begin position="878"/>
        <end position="889"/>
    </location>
</feature>
<evidence type="ECO:0000256" key="2">
    <source>
        <dbReference type="ARBA" id="ARBA00022737"/>
    </source>
</evidence>
<proteinExistence type="predicted"/>
<dbReference type="InterPro" id="IPR036322">
    <property type="entry name" value="WD40_repeat_dom_sf"/>
</dbReference>
<dbReference type="PANTHER" id="PTHR15574:SF43">
    <property type="entry name" value="DDB1- AND CUL4-ASSOCIATED FACTOR 5"/>
    <property type="match status" value="1"/>
</dbReference>
<name>A0AAJ7U5E7_PETMA</name>
<feature type="compositionally biased region" description="Basic residues" evidence="4">
    <location>
        <begin position="515"/>
        <end position="524"/>
    </location>
</feature>
<organism evidence="5 6">
    <name type="scientific">Petromyzon marinus</name>
    <name type="common">Sea lamprey</name>
    <dbReference type="NCBI Taxonomy" id="7757"/>
    <lineage>
        <taxon>Eukaryota</taxon>
        <taxon>Metazoa</taxon>
        <taxon>Chordata</taxon>
        <taxon>Craniata</taxon>
        <taxon>Vertebrata</taxon>
        <taxon>Cyclostomata</taxon>
        <taxon>Hyperoartia</taxon>
        <taxon>Petromyzontiformes</taxon>
        <taxon>Petromyzontidae</taxon>
        <taxon>Petromyzon</taxon>
    </lineage>
</organism>
<reference evidence="6" key="1">
    <citation type="submission" date="2025-08" db="UniProtKB">
        <authorList>
            <consortium name="RefSeq"/>
        </authorList>
    </citation>
    <scope>IDENTIFICATION</scope>
    <source>
        <tissue evidence="6">Sperm</tissue>
    </source>
</reference>
<feature type="compositionally biased region" description="Acidic residues" evidence="4">
    <location>
        <begin position="715"/>
        <end position="724"/>
    </location>
</feature>
<keyword evidence="1 3" id="KW-0853">WD repeat</keyword>
<feature type="compositionally biased region" description="Low complexity" evidence="4">
    <location>
        <begin position="674"/>
        <end position="683"/>
    </location>
</feature>
<evidence type="ECO:0000256" key="4">
    <source>
        <dbReference type="SAM" id="MobiDB-lite"/>
    </source>
</evidence>
<feature type="compositionally biased region" description="Basic and acidic residues" evidence="4">
    <location>
        <begin position="458"/>
        <end position="468"/>
    </location>
</feature>
<dbReference type="PANTHER" id="PTHR15574">
    <property type="entry name" value="WD REPEAT DOMAIN-CONTAINING FAMILY"/>
    <property type="match status" value="1"/>
</dbReference>
<dbReference type="InterPro" id="IPR019775">
    <property type="entry name" value="WD40_repeat_CS"/>
</dbReference>
<protein>
    <submittedName>
        <fullName evidence="6">DDB1- and CUL4-associated factor 5</fullName>
    </submittedName>
</protein>
<feature type="compositionally biased region" description="Low complexity" evidence="4">
    <location>
        <begin position="630"/>
        <end position="642"/>
    </location>
</feature>
<dbReference type="PROSITE" id="PS50082">
    <property type="entry name" value="WD_REPEATS_2"/>
    <property type="match status" value="4"/>
</dbReference>
<sequence>MLGAVRFVERRRRAGGEEAAALRRRLQASRLARARGLFHRELRGHFGCVNAVEFSCGAGSWLVSGGDDRRVLLWDVERAVHGMGQPVPMTGEHHSNIFCLAFTSDNKRIFSAGNDEQVILHDAERGDTVDVFPHEEAVYGLSVSPDNDCVFASSSDEGRVLIWDTRISHHEEPFCLANYRSPFHGVMFNPVESRLVATANSKEGVGLWDVRKPRSCLWSYGGDGGPASAMSVRFDASGGRLVALRRRLPPVLFDVRHTRPLCHFQHPGYYNSCTMKSCCFAGDRDQYVLSGSDDFNLYMWRIPDEPIQEAERTVPRAFLVLKGHRSIVNQVRFNNNTHMLCSSGVEKVIKVWSPFVQPGSRGDLSGEAQEPRRAMYTHEEYIGLVLSSGSALSHDYGQQSLDEDPRMMAFFDSLVQREVDGWSSASDSDASPGALAWVPRGAAAERSPLTGVLVPLDEWERQPRDPRPLHPPRIPRGAVPSAAAPRGTTTSTGSNDGGAGGTDNNNAGSGNGRGGTRRRWRRRRAADVSPDTSDDDGGGGGGGERRTPDADQNDDDDGRKNGGGDGARDSGESGESGEDRRASTRRRNAARTRARKQRSRRHPPDGGAAAAAAAASLSSESGGAGGGAGPAASSSSSSDTSARFGDGAAEARKVFRVYNKICNSYRRHLRKGRQQQPQPQQQQQEEEEERRAVAGDAEEDGTGEWILIRGPYHDDVDDDVDDDVGSNRPARQTPTCSWLTDEEEEEEAGGSAASGKRRATDKTSSSASTMSSSSSGFDEARGTTSRRRRLTNGKAAAPASSSSPSSSSSSAAAVASSSQASSSSSSPTSSRASSSLSRSSSSGDGRRRGRHCRRVTESDEEEEEEEETKRNGDFGARDGSGGGGGGGGDVVHSASARASKRRHEEEDEEETDAGEEVVEEVGNEKEAASPEPGGKRKQKRQR</sequence>
<dbReference type="Proteomes" id="UP001318040">
    <property type="component" value="Chromosome 53"/>
</dbReference>
<gene>
    <name evidence="6" type="primary">DCAF5</name>
</gene>
<dbReference type="GO" id="GO:0080008">
    <property type="term" value="C:Cul4-RING E3 ubiquitin ligase complex"/>
    <property type="evidence" value="ECO:0007669"/>
    <property type="project" value="TreeGrafter"/>
</dbReference>
<dbReference type="AlphaFoldDB" id="A0AAJ7U5E7"/>
<evidence type="ECO:0000313" key="5">
    <source>
        <dbReference type="Proteomes" id="UP001318040"/>
    </source>
</evidence>
<dbReference type="SUPFAM" id="SSF50978">
    <property type="entry name" value="WD40 repeat-like"/>
    <property type="match status" value="1"/>
</dbReference>
<dbReference type="InterPro" id="IPR001680">
    <property type="entry name" value="WD40_rpt"/>
</dbReference>
<feature type="compositionally biased region" description="Acidic residues" evidence="4">
    <location>
        <begin position="905"/>
        <end position="921"/>
    </location>
</feature>
<feature type="region of interest" description="Disordered" evidence="4">
    <location>
        <begin position="455"/>
        <end position="645"/>
    </location>
</feature>
<accession>A0AAJ7U5E7</accession>
<keyword evidence="2" id="KW-0677">Repeat</keyword>
<dbReference type="RefSeq" id="XP_032830064.1">
    <property type="nucleotide sequence ID" value="XM_032974173.1"/>
</dbReference>
<feature type="repeat" description="WD" evidence="3">
    <location>
        <begin position="90"/>
        <end position="131"/>
    </location>
</feature>
<feature type="region of interest" description="Disordered" evidence="4">
    <location>
        <begin position="668"/>
        <end position="942"/>
    </location>
</feature>
<dbReference type="InterPro" id="IPR045151">
    <property type="entry name" value="DCAF8"/>
</dbReference>
<feature type="repeat" description="WD" evidence="3">
    <location>
        <begin position="321"/>
        <end position="353"/>
    </location>
</feature>